<name>A0A511HJL0_9BACT</name>
<dbReference type="NCBIfam" id="NF003296">
    <property type="entry name" value="PRK04296.1-1"/>
    <property type="match status" value="1"/>
</dbReference>
<dbReference type="GO" id="GO:0071897">
    <property type="term" value="P:DNA biosynthetic process"/>
    <property type="evidence" value="ECO:0007669"/>
    <property type="project" value="UniProtKB-KW"/>
</dbReference>
<dbReference type="Gene3D" id="3.40.50.300">
    <property type="entry name" value="P-loop containing nucleotide triphosphate hydrolases"/>
    <property type="match status" value="1"/>
</dbReference>
<evidence type="ECO:0000256" key="3">
    <source>
        <dbReference type="ARBA" id="ARBA00022634"/>
    </source>
</evidence>
<evidence type="ECO:0000256" key="5">
    <source>
        <dbReference type="ARBA" id="ARBA00022741"/>
    </source>
</evidence>
<evidence type="ECO:0000313" key="13">
    <source>
        <dbReference type="EMBL" id="GEL73564.1"/>
    </source>
</evidence>
<dbReference type="Gene3D" id="3.30.60.20">
    <property type="match status" value="1"/>
</dbReference>
<comment type="catalytic activity">
    <reaction evidence="8 11">
        <text>thymidine + ATP = dTMP + ADP + H(+)</text>
        <dbReference type="Rhea" id="RHEA:19129"/>
        <dbReference type="ChEBI" id="CHEBI:15378"/>
        <dbReference type="ChEBI" id="CHEBI:17748"/>
        <dbReference type="ChEBI" id="CHEBI:30616"/>
        <dbReference type="ChEBI" id="CHEBI:63528"/>
        <dbReference type="ChEBI" id="CHEBI:456216"/>
        <dbReference type="EC" id="2.7.1.21"/>
    </reaction>
</comment>
<evidence type="ECO:0000256" key="1">
    <source>
        <dbReference type="ARBA" id="ARBA00007587"/>
    </source>
</evidence>
<dbReference type="InterPro" id="IPR001267">
    <property type="entry name" value="Thymidine_kinase"/>
</dbReference>
<dbReference type="AlphaFoldDB" id="A0A511HJL0"/>
<dbReference type="InterPro" id="IPR027417">
    <property type="entry name" value="P-loop_NTPase"/>
</dbReference>
<evidence type="ECO:0000256" key="2">
    <source>
        <dbReference type="ARBA" id="ARBA00012118"/>
    </source>
</evidence>
<evidence type="ECO:0000256" key="12">
    <source>
        <dbReference type="RuleBase" id="RU004165"/>
    </source>
</evidence>
<comment type="subunit">
    <text evidence="8">Homotetramer.</text>
</comment>
<dbReference type="Pfam" id="PF00265">
    <property type="entry name" value="TK"/>
    <property type="match status" value="1"/>
</dbReference>
<dbReference type="GO" id="GO:0004797">
    <property type="term" value="F:thymidine kinase activity"/>
    <property type="evidence" value="ECO:0007669"/>
    <property type="project" value="UniProtKB-UniRule"/>
</dbReference>
<evidence type="ECO:0000256" key="7">
    <source>
        <dbReference type="ARBA" id="ARBA00022840"/>
    </source>
</evidence>
<evidence type="ECO:0000256" key="11">
    <source>
        <dbReference type="RuleBase" id="RU000544"/>
    </source>
</evidence>
<gene>
    <name evidence="8 13" type="primary">tdk</name>
    <name evidence="13" type="ORF">MVI01_53480</name>
</gene>
<evidence type="ECO:0000256" key="10">
    <source>
        <dbReference type="PIRSR" id="PIRSR035805-2"/>
    </source>
</evidence>
<keyword evidence="8" id="KW-0862">Zinc</keyword>
<sequence length="182" mass="20184">MFSGKTEELIRRVQRAVYGKQKVQVFKPRIDNRYDESAVVSHSQHKVLSTAIERAEEIFYRLAPDTQVVGIDEVQFFGSEVVAVVEALANKGLRVICAGLDQDYQGRPFEPMPQLMAVSEYVTKELAICVVCGNPANRSQRIVSSGERVVVGAAGAYEPRCRKCHVAEPAEGTPPQTLELFD</sequence>
<dbReference type="EC" id="2.7.1.21" evidence="2 8"/>
<proteinExistence type="inferred from homology"/>
<keyword evidence="5 8" id="KW-0547">Nucleotide-binding</keyword>
<keyword evidence="7 8" id="KW-0067">ATP-binding</keyword>
<accession>A0A511HJL0</accession>
<dbReference type="GO" id="GO:0005829">
    <property type="term" value="C:cytosol"/>
    <property type="evidence" value="ECO:0007669"/>
    <property type="project" value="TreeGrafter"/>
</dbReference>
<feature type="binding site" evidence="8">
    <location>
        <position position="129"/>
    </location>
    <ligand>
        <name>Zn(2+)</name>
        <dbReference type="ChEBI" id="CHEBI:29105"/>
    </ligand>
</feature>
<dbReference type="PIRSF" id="PIRSF035805">
    <property type="entry name" value="TK_cell"/>
    <property type="match status" value="1"/>
</dbReference>
<keyword evidence="6 8" id="KW-0418">Kinase</keyword>
<dbReference type="PANTHER" id="PTHR11441">
    <property type="entry name" value="THYMIDINE KINASE"/>
    <property type="match status" value="1"/>
</dbReference>
<feature type="binding site" evidence="8">
    <location>
        <begin position="72"/>
        <end position="75"/>
    </location>
    <ligand>
        <name>ATP</name>
        <dbReference type="ChEBI" id="CHEBI:30616"/>
    </ligand>
</feature>
<dbReference type="GO" id="GO:0046104">
    <property type="term" value="P:thymidine metabolic process"/>
    <property type="evidence" value="ECO:0007669"/>
    <property type="project" value="TreeGrafter"/>
</dbReference>
<dbReference type="PANTHER" id="PTHR11441:SF0">
    <property type="entry name" value="THYMIDINE KINASE, CYTOSOLIC"/>
    <property type="match status" value="1"/>
</dbReference>
<keyword evidence="8" id="KW-0963">Cytoplasm</keyword>
<keyword evidence="3 8" id="KW-0237">DNA synthesis</keyword>
<comment type="subcellular location">
    <subcellularLocation>
        <location evidence="8">Cytoplasm</location>
    </subcellularLocation>
</comment>
<evidence type="ECO:0000256" key="6">
    <source>
        <dbReference type="ARBA" id="ARBA00022777"/>
    </source>
</evidence>
<dbReference type="Proteomes" id="UP000321224">
    <property type="component" value="Unassembled WGS sequence"/>
</dbReference>
<comment type="caution">
    <text evidence="8">Lacks conserved residue(s) required for the propagation of feature annotation.</text>
</comment>
<feature type="binding site" evidence="10">
    <location>
        <position position="157"/>
    </location>
    <ligand>
        <name>substrate</name>
    </ligand>
</feature>
<comment type="similarity">
    <text evidence="1 8 12">Belongs to the thymidine kinase family.</text>
</comment>
<feature type="binding site" evidence="8">
    <location>
        <position position="132"/>
    </location>
    <ligand>
        <name>Zn(2+)</name>
        <dbReference type="ChEBI" id="CHEBI:29105"/>
    </ligand>
</feature>
<keyword evidence="4 8" id="KW-0808">Transferase</keyword>
<evidence type="ECO:0000313" key="14">
    <source>
        <dbReference type="Proteomes" id="UP000321224"/>
    </source>
</evidence>
<dbReference type="EMBL" id="BJVY01000036">
    <property type="protein sequence ID" value="GEL73564.1"/>
    <property type="molecule type" value="Genomic_DNA"/>
</dbReference>
<evidence type="ECO:0000256" key="8">
    <source>
        <dbReference type="HAMAP-Rule" id="MF_00124"/>
    </source>
</evidence>
<feature type="active site" description="Proton acceptor" evidence="8 9">
    <location>
        <position position="73"/>
    </location>
</feature>
<comment type="caution">
    <text evidence="13">The sequence shown here is derived from an EMBL/GenBank/DDBJ whole genome shotgun (WGS) entry which is preliminary data.</text>
</comment>
<keyword evidence="8" id="KW-0479">Metal-binding</keyword>
<dbReference type="SUPFAM" id="SSF57716">
    <property type="entry name" value="Glucocorticoid receptor-like (DNA-binding domain)"/>
    <property type="match status" value="1"/>
</dbReference>
<feature type="binding site" evidence="10">
    <location>
        <begin position="149"/>
        <end position="152"/>
    </location>
    <ligand>
        <name>substrate</name>
    </ligand>
</feature>
<dbReference type="GO" id="GO:0005524">
    <property type="term" value="F:ATP binding"/>
    <property type="evidence" value="ECO:0007669"/>
    <property type="project" value="UniProtKB-UniRule"/>
</dbReference>
<feature type="binding site" evidence="8">
    <location>
        <position position="164"/>
    </location>
    <ligand>
        <name>Zn(2+)</name>
        <dbReference type="ChEBI" id="CHEBI:29105"/>
    </ligand>
</feature>
<organism evidence="13 14">
    <name type="scientific">Myxococcus virescens</name>
    <dbReference type="NCBI Taxonomy" id="83456"/>
    <lineage>
        <taxon>Bacteria</taxon>
        <taxon>Pseudomonadati</taxon>
        <taxon>Myxococcota</taxon>
        <taxon>Myxococcia</taxon>
        <taxon>Myxococcales</taxon>
        <taxon>Cystobacterineae</taxon>
        <taxon>Myxococcaceae</taxon>
        <taxon>Myxococcus</taxon>
    </lineage>
</organism>
<evidence type="ECO:0000256" key="9">
    <source>
        <dbReference type="PIRSR" id="PIRSR035805-1"/>
    </source>
</evidence>
<dbReference type="GO" id="GO:0008270">
    <property type="term" value="F:zinc ion binding"/>
    <property type="evidence" value="ECO:0007669"/>
    <property type="project" value="UniProtKB-UniRule"/>
</dbReference>
<feature type="binding site" evidence="8">
    <location>
        <position position="161"/>
    </location>
    <ligand>
        <name>Zn(2+)</name>
        <dbReference type="ChEBI" id="CHEBI:29105"/>
    </ligand>
</feature>
<dbReference type="HAMAP" id="MF_00124">
    <property type="entry name" value="Thymidine_kinase"/>
    <property type="match status" value="1"/>
</dbReference>
<reference evidence="13 14" key="1">
    <citation type="submission" date="2019-07" db="EMBL/GenBank/DDBJ databases">
        <title>Whole genome shotgun sequence of Myxococcus virescens NBRC 100334.</title>
        <authorList>
            <person name="Hosoyama A."/>
            <person name="Uohara A."/>
            <person name="Ohji S."/>
            <person name="Ichikawa N."/>
        </authorList>
    </citation>
    <scope>NUCLEOTIDE SEQUENCE [LARGE SCALE GENOMIC DNA]</scope>
    <source>
        <strain evidence="13 14">NBRC 100334</strain>
    </source>
</reference>
<evidence type="ECO:0000256" key="4">
    <source>
        <dbReference type="ARBA" id="ARBA00022679"/>
    </source>
</evidence>
<dbReference type="SUPFAM" id="SSF52540">
    <property type="entry name" value="P-loop containing nucleoside triphosphate hydrolases"/>
    <property type="match status" value="1"/>
</dbReference>
<protein>
    <recommendedName>
        <fullName evidence="2 8">Thymidine kinase</fullName>
        <ecNumber evidence="2 8">2.7.1.21</ecNumber>
    </recommendedName>
</protein>